<reference evidence="4" key="1">
    <citation type="submission" date="2022-12" db="EMBL/GenBank/DDBJ databases">
        <authorList>
            <person name="Webb A."/>
        </authorList>
    </citation>
    <scope>NUCLEOTIDE SEQUENCE</scope>
    <source>
        <strain evidence="4">Hp1</strain>
    </source>
</reference>
<organism evidence="4 5">
    <name type="scientific">Hyaloperonospora brassicae</name>
    <name type="common">Brassica downy mildew</name>
    <name type="synonym">Peronospora brassicae</name>
    <dbReference type="NCBI Taxonomy" id="162125"/>
    <lineage>
        <taxon>Eukaryota</taxon>
        <taxon>Sar</taxon>
        <taxon>Stramenopiles</taxon>
        <taxon>Oomycota</taxon>
        <taxon>Peronosporomycetes</taxon>
        <taxon>Peronosporales</taxon>
        <taxon>Peronosporaceae</taxon>
        <taxon>Hyaloperonospora</taxon>
    </lineage>
</organism>
<proteinExistence type="inferred from homology"/>
<keyword evidence="2" id="KW-0131">Cell cycle</keyword>
<feature type="region of interest" description="Disordered" evidence="3">
    <location>
        <begin position="615"/>
        <end position="673"/>
    </location>
</feature>
<comment type="caution">
    <text evidence="4">The sequence shown here is derived from an EMBL/GenBank/DDBJ whole genome shotgun (WGS) entry which is preliminary data.</text>
</comment>
<feature type="compositionally biased region" description="Low complexity" evidence="3">
    <location>
        <begin position="731"/>
        <end position="764"/>
    </location>
</feature>
<accession>A0AAV0TF51</accession>
<comment type="similarity">
    <text evidence="1">Belongs to the SAPS family.</text>
</comment>
<dbReference type="InterPro" id="IPR007587">
    <property type="entry name" value="SAPS"/>
</dbReference>
<keyword evidence="5" id="KW-1185">Reference proteome</keyword>
<gene>
    <name evidence="4" type="ORF">HBR001_LOCUS2176</name>
</gene>
<evidence type="ECO:0000256" key="3">
    <source>
        <dbReference type="SAM" id="MobiDB-lite"/>
    </source>
</evidence>
<evidence type="ECO:0008006" key="6">
    <source>
        <dbReference type="Google" id="ProtNLM"/>
    </source>
</evidence>
<name>A0AAV0TF51_HYABA</name>
<evidence type="ECO:0000313" key="4">
    <source>
        <dbReference type="EMBL" id="CAI5719345.1"/>
    </source>
</evidence>
<feature type="compositionally biased region" description="Basic and acidic residues" evidence="3">
    <location>
        <begin position="651"/>
        <end position="667"/>
    </location>
</feature>
<evidence type="ECO:0000256" key="1">
    <source>
        <dbReference type="ARBA" id="ARBA00006180"/>
    </source>
</evidence>
<evidence type="ECO:0000256" key="2">
    <source>
        <dbReference type="ARBA" id="ARBA00023306"/>
    </source>
</evidence>
<dbReference type="PANTHER" id="PTHR12634">
    <property type="entry name" value="SIT4 YEAST -ASSOCIATING PROTEIN-RELATED"/>
    <property type="match status" value="1"/>
</dbReference>
<evidence type="ECO:0000313" key="5">
    <source>
        <dbReference type="Proteomes" id="UP001162031"/>
    </source>
</evidence>
<dbReference type="PANTHER" id="PTHR12634:SF8">
    <property type="entry name" value="FIERY MOUNTAIN, ISOFORM D"/>
    <property type="match status" value="1"/>
</dbReference>
<dbReference type="Pfam" id="PF04499">
    <property type="entry name" value="SAPS"/>
    <property type="match status" value="1"/>
</dbReference>
<dbReference type="GO" id="GO:0019903">
    <property type="term" value="F:protein phosphatase binding"/>
    <property type="evidence" value="ECO:0007669"/>
    <property type="project" value="InterPro"/>
</dbReference>
<dbReference type="Proteomes" id="UP001162031">
    <property type="component" value="Unassembled WGS sequence"/>
</dbReference>
<feature type="region of interest" description="Disordered" evidence="3">
    <location>
        <begin position="731"/>
        <end position="787"/>
    </location>
</feature>
<protein>
    <recommendedName>
        <fullName evidence="6">Serine/threonine-protein phosphatase 4 regulatory subunit 3-like central domain-containing protein</fullName>
    </recommendedName>
</protein>
<dbReference type="EMBL" id="CANTFL010000233">
    <property type="protein sequence ID" value="CAI5719345.1"/>
    <property type="molecule type" value="Genomic_DNA"/>
</dbReference>
<dbReference type="GO" id="GO:0019888">
    <property type="term" value="F:protein phosphatase regulator activity"/>
    <property type="evidence" value="ECO:0007669"/>
    <property type="project" value="TreeGrafter"/>
</dbReference>
<sequence length="787" mass="85291">MSLFSAMADDGSSSSSSNSVWAQGSSLFNVSSPLNDLLERDDFTLEQVLQEDELVQEVKTRNTKLIEFLSQELIVQRLVEYVVCVPEDKSDDLRTLKYPYMACEVICCDISSITETLVTASEGNIVETLFEFLYEPEGVLDPRLAGYFEKIVTMLMVRKPHEMTTLLNKNSDKLLAGFARHAASFSISELLKRLLQPDHSDYMDDCMDFPGMSMGFPPSNSWYGGEDEDGLSASGTPTASKDKTLTWQLEPKVVDLLLATLTDAKADSDAHKHASEVLVDIIQCGTRAQRTDPASPASSTTPVSFALLEHLETKEVAEKLVALAVPADDTAASCVSSMTGAISVLSALLSRATNSRYCATDEAPPAVMCTIERLPQICAILKADGAVAGSIRNQRHQEVPRLGLRRLKMVGLVVLLMQSKYQKVDTALLEHHAIGICLDLFFKFELVNMLHADVESMVIGILESGSHNLLVGLVKEARLLPRIVEAHEKNSEATAVARGFSLGYVGHLHRICNTLMTMLDDVRGSAKDEGSLNEMRHADTVLELFEEDEVTWKKWDELSSKVLAPIYERERLPLGGATVTQGGEDPYSGMSFNQNDELLNAQFVEMLGASGFGSDPNGFDTDFDAKDSDTPMLPEIMNDSSSSEEEDEEELARQDSVPKDSGDRVGADRWASCESSGSWAKFEGTFEDIPYEPIPGMENDDFEDDEPAAAVVTTTDLAATIAASRLAEAAAAAAPVATEAATAEVPVEADAKAVATTESSATADTETEPPTVEDAPGKDAAASEAQA</sequence>
<feature type="region of interest" description="Disordered" evidence="3">
    <location>
        <begin position="690"/>
        <end position="710"/>
    </location>
</feature>
<feature type="compositionally biased region" description="Acidic residues" evidence="3">
    <location>
        <begin position="698"/>
        <end position="707"/>
    </location>
</feature>
<dbReference type="AlphaFoldDB" id="A0AAV0TF51"/>